<dbReference type="Proteomes" id="UP000460751">
    <property type="component" value="Unassembled WGS sequence"/>
</dbReference>
<dbReference type="SUPFAM" id="SSF55785">
    <property type="entry name" value="PYP-like sensor domain (PAS domain)"/>
    <property type="match status" value="1"/>
</dbReference>
<evidence type="ECO:0000256" key="5">
    <source>
        <dbReference type="PROSITE-ProRule" id="PRU00284"/>
    </source>
</evidence>
<dbReference type="SMART" id="SM00283">
    <property type="entry name" value="MA"/>
    <property type="match status" value="1"/>
</dbReference>
<dbReference type="InterPro" id="IPR004090">
    <property type="entry name" value="Chemotax_Me-accpt_rcpt"/>
</dbReference>
<feature type="region of interest" description="Disordered" evidence="6">
    <location>
        <begin position="256"/>
        <end position="276"/>
    </location>
</feature>
<dbReference type="PROSITE" id="PS50111">
    <property type="entry name" value="CHEMOTAXIS_TRANSDUC_2"/>
    <property type="match status" value="1"/>
</dbReference>
<feature type="transmembrane region" description="Helical" evidence="7">
    <location>
        <begin position="152"/>
        <end position="171"/>
    </location>
</feature>
<feature type="transmembrane region" description="Helical" evidence="7">
    <location>
        <begin position="177"/>
        <end position="197"/>
    </location>
</feature>
<dbReference type="EMBL" id="WMEX01000008">
    <property type="protein sequence ID" value="MYL27895.1"/>
    <property type="molecule type" value="Genomic_DNA"/>
</dbReference>
<dbReference type="GO" id="GO:0006935">
    <property type="term" value="P:chemotaxis"/>
    <property type="evidence" value="ECO:0007669"/>
    <property type="project" value="InterPro"/>
</dbReference>
<keyword evidence="7" id="KW-1133">Transmembrane helix</keyword>
<dbReference type="InterPro" id="IPR000014">
    <property type="entry name" value="PAS"/>
</dbReference>
<dbReference type="Pfam" id="PF08447">
    <property type="entry name" value="PAS_3"/>
    <property type="match status" value="1"/>
</dbReference>
<keyword evidence="7" id="KW-0812">Transmembrane</keyword>
<dbReference type="GO" id="GO:0005886">
    <property type="term" value="C:plasma membrane"/>
    <property type="evidence" value="ECO:0007669"/>
    <property type="project" value="UniProtKB-SubCell"/>
</dbReference>
<proteinExistence type="inferred from homology"/>
<dbReference type="OrthoDB" id="2489132at2"/>
<comment type="subcellular location">
    <subcellularLocation>
        <location evidence="1">Cell inner membrane</location>
        <topology evidence="1">Multi-pass membrane protein</topology>
    </subcellularLocation>
</comment>
<comment type="caution">
    <text evidence="10">The sequence shown here is derived from an EMBL/GenBank/DDBJ whole genome shotgun (WGS) entry which is preliminary data.</text>
</comment>
<keyword evidence="7" id="KW-0472">Membrane</keyword>
<evidence type="ECO:0000259" key="9">
    <source>
        <dbReference type="PROSITE" id="PS50192"/>
    </source>
</evidence>
<dbReference type="CDD" id="cd00130">
    <property type="entry name" value="PAS"/>
    <property type="match status" value="1"/>
</dbReference>
<evidence type="ECO:0000256" key="1">
    <source>
        <dbReference type="ARBA" id="ARBA00004429"/>
    </source>
</evidence>
<name>A0A9X5B607_9GAMM</name>
<evidence type="ECO:0000256" key="4">
    <source>
        <dbReference type="ARBA" id="ARBA00029447"/>
    </source>
</evidence>
<reference evidence="10 11" key="1">
    <citation type="submission" date="2019-11" db="EMBL/GenBank/DDBJ databases">
        <title>Genome sequences of 17 halophilic strains isolated from different environments.</title>
        <authorList>
            <person name="Furrow R.E."/>
        </authorList>
    </citation>
    <scope>NUCLEOTIDE SEQUENCE [LARGE SCALE GENOMIC DNA]</scope>
    <source>
        <strain evidence="10 11">22507_15_FS</strain>
    </source>
</reference>
<dbReference type="InterPro" id="IPR035965">
    <property type="entry name" value="PAS-like_dom_sf"/>
</dbReference>
<feature type="compositionally biased region" description="Basic and acidic residues" evidence="6">
    <location>
        <begin position="261"/>
        <end position="273"/>
    </location>
</feature>
<comment type="similarity">
    <text evidence="4">Belongs to the methyl-accepting chemotaxis (MCP) protein family.</text>
</comment>
<dbReference type="NCBIfam" id="TIGR00229">
    <property type="entry name" value="sensory_box"/>
    <property type="match status" value="1"/>
</dbReference>
<dbReference type="Gene3D" id="1.10.287.950">
    <property type="entry name" value="Methyl-accepting chemotaxis protein"/>
    <property type="match status" value="1"/>
</dbReference>
<dbReference type="PANTHER" id="PTHR32089:SF112">
    <property type="entry name" value="LYSOZYME-LIKE PROTEIN-RELATED"/>
    <property type="match status" value="1"/>
</dbReference>
<evidence type="ECO:0000256" key="3">
    <source>
        <dbReference type="ARBA" id="ARBA00023224"/>
    </source>
</evidence>
<dbReference type="Pfam" id="PF00015">
    <property type="entry name" value="MCPsignal"/>
    <property type="match status" value="1"/>
</dbReference>
<dbReference type="GO" id="GO:0007165">
    <property type="term" value="P:signal transduction"/>
    <property type="evidence" value="ECO:0007669"/>
    <property type="project" value="UniProtKB-KW"/>
</dbReference>
<evidence type="ECO:0000259" key="8">
    <source>
        <dbReference type="PROSITE" id="PS50111"/>
    </source>
</evidence>
<sequence length="525" mass="56696">MRQNLPITDTEETFQEDERLISTTNLRGVIQDANETFIKVSGFSAEELQGQPHNIVRHPDMPEAVYADFWATLQAGKPWMGLVKNRCKNGDYYWVNAYVSPIYQGGEQIGFQSVRTRPKDVHRNRAWTIYNRIKAGKTAASLSQRLGLGARLFAAGLVLLIGGGLGGYLSASGSPVALSAVVLGTVLGAIGCCYPLVGRLKRLDSECRAVFDNEVGALVYGDGRDTLAMAELALAMQRSQLAALRGRVEDLTSELTQAATDAREAAESGHEAADQQESEIQQVAAAMEEMSSTVEEVSSNTSKASELAADVAHQADSGRETILQTNQAMESLGTNVSEANEAVQQLRDQVHSINSVVQVINGIAEQTNLLALNAAIEAARAGESGRGFAVVADEVRKLAHRVSESTKEIRDTIEALDASSDETVATMESSHQFAVSVQSQAQESSERIQNIESSIETIRSMADQIAAAAEQQSSTAADMTQRINQIHGSAETSEAISGKTRHNSDNLVDMVERLRGVVQQFRLRS</sequence>
<dbReference type="PROSITE" id="PS50192">
    <property type="entry name" value="T_SNARE"/>
    <property type="match status" value="1"/>
</dbReference>
<dbReference type="PRINTS" id="PR00260">
    <property type="entry name" value="CHEMTRNSDUCR"/>
</dbReference>
<evidence type="ECO:0000256" key="6">
    <source>
        <dbReference type="SAM" id="MobiDB-lite"/>
    </source>
</evidence>
<feature type="domain" description="Methyl-accepting transducer" evidence="8">
    <location>
        <begin position="251"/>
        <end position="487"/>
    </location>
</feature>
<feature type="domain" description="T-SNARE coiled-coil homology" evidence="9">
    <location>
        <begin position="438"/>
        <end position="493"/>
    </location>
</feature>
<dbReference type="SUPFAM" id="SSF58104">
    <property type="entry name" value="Methyl-accepting chemotaxis protein (MCP) signaling domain"/>
    <property type="match status" value="1"/>
</dbReference>
<dbReference type="InterPro" id="IPR004089">
    <property type="entry name" value="MCPsignal_dom"/>
</dbReference>
<dbReference type="AlphaFoldDB" id="A0A9X5B607"/>
<dbReference type="InterPro" id="IPR000727">
    <property type="entry name" value="T_SNARE_dom"/>
</dbReference>
<evidence type="ECO:0000313" key="11">
    <source>
        <dbReference type="Proteomes" id="UP000460751"/>
    </source>
</evidence>
<evidence type="ECO:0000256" key="7">
    <source>
        <dbReference type="SAM" id="Phobius"/>
    </source>
</evidence>
<keyword evidence="2" id="KW-1003">Cell membrane</keyword>
<keyword evidence="11" id="KW-1185">Reference proteome</keyword>
<dbReference type="InterPro" id="IPR013655">
    <property type="entry name" value="PAS_fold_3"/>
</dbReference>
<gene>
    <name evidence="10" type="ORF">GLW01_13965</name>
</gene>
<evidence type="ECO:0000313" key="10">
    <source>
        <dbReference type="EMBL" id="MYL27895.1"/>
    </source>
</evidence>
<protein>
    <submittedName>
        <fullName evidence="10">PAS domain-containing protein</fullName>
    </submittedName>
</protein>
<dbReference type="PANTHER" id="PTHR32089">
    <property type="entry name" value="METHYL-ACCEPTING CHEMOTAXIS PROTEIN MCPB"/>
    <property type="match status" value="1"/>
</dbReference>
<organism evidence="10 11">
    <name type="scientific">Vreelandella halophila</name>
    <dbReference type="NCBI Taxonomy" id="86177"/>
    <lineage>
        <taxon>Bacteria</taxon>
        <taxon>Pseudomonadati</taxon>
        <taxon>Pseudomonadota</taxon>
        <taxon>Gammaproteobacteria</taxon>
        <taxon>Oceanospirillales</taxon>
        <taxon>Halomonadaceae</taxon>
        <taxon>Vreelandella</taxon>
    </lineage>
</organism>
<dbReference type="CDD" id="cd11386">
    <property type="entry name" value="MCP_signal"/>
    <property type="match status" value="1"/>
</dbReference>
<dbReference type="RefSeq" id="WP_160899436.1">
    <property type="nucleotide sequence ID" value="NZ_WMEX01000008.1"/>
</dbReference>
<keyword evidence="3 5" id="KW-0807">Transducer</keyword>
<dbReference type="GO" id="GO:0004888">
    <property type="term" value="F:transmembrane signaling receptor activity"/>
    <property type="evidence" value="ECO:0007669"/>
    <property type="project" value="InterPro"/>
</dbReference>
<evidence type="ECO:0000256" key="2">
    <source>
        <dbReference type="ARBA" id="ARBA00022519"/>
    </source>
</evidence>
<dbReference type="Gene3D" id="3.30.450.20">
    <property type="entry name" value="PAS domain"/>
    <property type="match status" value="1"/>
</dbReference>
<keyword evidence="2" id="KW-0997">Cell inner membrane</keyword>
<accession>A0A9X5B607</accession>
<dbReference type="FunFam" id="1.10.287.950:FF:000001">
    <property type="entry name" value="Methyl-accepting chemotaxis sensory transducer"/>
    <property type="match status" value="1"/>
</dbReference>